<organism evidence="1 2">
    <name type="scientific">Enhydrobacter aerosaccus</name>
    <dbReference type="NCBI Taxonomy" id="225324"/>
    <lineage>
        <taxon>Bacteria</taxon>
        <taxon>Pseudomonadati</taxon>
        <taxon>Pseudomonadota</taxon>
        <taxon>Alphaproteobacteria</taxon>
        <taxon>Hyphomicrobiales</taxon>
        <taxon>Enhydrobacter</taxon>
    </lineage>
</organism>
<evidence type="ECO:0000313" key="1">
    <source>
        <dbReference type="EMBL" id="SKA33304.1"/>
    </source>
</evidence>
<protein>
    <submittedName>
        <fullName evidence="1">Malonate decarboxylase alpha subunit</fullName>
    </submittedName>
</protein>
<proteinExistence type="predicted"/>
<dbReference type="InterPro" id="IPR005777">
    <property type="entry name" value="MadA"/>
</dbReference>
<dbReference type="InterPro" id="IPR037171">
    <property type="entry name" value="NagB/RpiA_transferase-like"/>
</dbReference>
<reference evidence="2" key="1">
    <citation type="submission" date="2017-02" db="EMBL/GenBank/DDBJ databases">
        <authorList>
            <person name="Varghese N."/>
            <person name="Submissions S."/>
        </authorList>
    </citation>
    <scope>NUCLEOTIDE SEQUENCE [LARGE SCALE GENOMIC DNA]</scope>
    <source>
        <strain evidence="2">ATCC 27094</strain>
    </source>
</reference>
<dbReference type="PANTHER" id="PTHR43293:SF2">
    <property type="entry name" value="MALONATE DECARBOXYLASE ALPHA SUBUNIT"/>
    <property type="match status" value="1"/>
</dbReference>
<name>A0A1T4SYG7_9HYPH</name>
<dbReference type="GO" id="GO:0016740">
    <property type="term" value="F:transferase activity"/>
    <property type="evidence" value="ECO:0007669"/>
    <property type="project" value="InterPro"/>
</dbReference>
<dbReference type="OrthoDB" id="5481335at2"/>
<evidence type="ECO:0000313" key="2">
    <source>
        <dbReference type="Proteomes" id="UP000190092"/>
    </source>
</evidence>
<dbReference type="NCBIfam" id="TIGR01110">
    <property type="entry name" value="mdcA"/>
    <property type="match status" value="1"/>
</dbReference>
<dbReference type="PANTHER" id="PTHR43293">
    <property type="entry name" value="ACETATE COA-TRANSFERASE YDIF"/>
    <property type="match status" value="1"/>
</dbReference>
<dbReference type="Proteomes" id="UP000190092">
    <property type="component" value="Unassembled WGS sequence"/>
</dbReference>
<dbReference type="Gene3D" id="3.40.1080.10">
    <property type="entry name" value="Glutaconate Coenzyme A-transferase"/>
    <property type="match status" value="1"/>
</dbReference>
<dbReference type="STRING" id="225324.SAMN02745126_05309"/>
<dbReference type="RefSeq" id="WP_085937051.1">
    <property type="nucleotide sequence ID" value="NZ_FUWJ01000011.1"/>
</dbReference>
<sequence length="549" mass="59857">MATAKSALRRENKAKRLQRVGKLARGKFVSAANVAQVLKRVIEPGDILCLEGDNQKQADFLANQLASLDRKDLSDIHLVMSCITLPAHIQLFKKGMIRQVDFCYAGPQGTAVADLVKAKKFPVGAIHTYNELYARYYIDLTPRVALIAAAQADRKGNLFLAANTEETPAIVEPTAFSDGIVFAQVNEIVDKLPRIDIPADQVDLVVQAPYPMHLQALFTRDPAAITDVQVLMAMVALRGIYEKYGVQSLNHGVGFNTAAIELLLPTYGERLGLKGKICKYWMVNPLPTMIPAIESGWVESVFAVGGEVGMERYTAAHSDVFFTGRDGSFHSNRAMGQLAGHYGIDMFIGASLQIDINGNSSTVSKNRITGFGGAPNMGCQPAGRRHPTESWLKVGAEANPGPGSPPGRKLVVQMVETFQSGRVPTFVEELDAQDPSIRKALHGVAPVMIYGDDVTHVVTEEGIANLAACRSIAERQAAIRSVAGYTPVGLKRRKRDTEELRRRGIVQFPEDVGVSPREASRSLLAAQDIKGLVRWSNGLYDPPPQFVDW</sequence>
<gene>
    <name evidence="1" type="ORF">SAMN02745126_05309</name>
</gene>
<dbReference type="Pfam" id="PF16957">
    <property type="entry name" value="Mal_decarbox_Al"/>
    <property type="match status" value="1"/>
</dbReference>
<keyword evidence="2" id="KW-1185">Reference proteome</keyword>
<dbReference type="EMBL" id="FUWJ01000011">
    <property type="protein sequence ID" value="SKA33304.1"/>
    <property type="molecule type" value="Genomic_DNA"/>
</dbReference>
<accession>A0A1T4SYG7</accession>
<dbReference type="SUPFAM" id="SSF100950">
    <property type="entry name" value="NagB/RpiA/CoA transferase-like"/>
    <property type="match status" value="2"/>
</dbReference>
<dbReference type="AlphaFoldDB" id="A0A1T4SYG7"/>